<dbReference type="PANTHER" id="PTHR24121:SF21">
    <property type="entry name" value="ANKYRIN REPEAT FAMILY PROTEIN"/>
    <property type="match status" value="1"/>
</dbReference>
<organism evidence="4 5">
    <name type="scientific">Vitrella brassicaformis (strain CCMP3155)</name>
    <dbReference type="NCBI Taxonomy" id="1169540"/>
    <lineage>
        <taxon>Eukaryota</taxon>
        <taxon>Sar</taxon>
        <taxon>Alveolata</taxon>
        <taxon>Colpodellida</taxon>
        <taxon>Vitrellaceae</taxon>
        <taxon>Vitrella</taxon>
    </lineage>
</organism>
<dbReference type="STRING" id="1169540.A0A0G4EDX5"/>
<evidence type="ECO:0000256" key="3">
    <source>
        <dbReference type="SAM" id="Phobius"/>
    </source>
</evidence>
<name>A0A0G4EDX5_VITBC</name>
<feature type="region of interest" description="Disordered" evidence="2">
    <location>
        <begin position="1"/>
        <end position="33"/>
    </location>
</feature>
<protein>
    <submittedName>
        <fullName evidence="4">Uncharacterized protein</fullName>
    </submittedName>
</protein>
<dbReference type="Gene3D" id="1.25.40.20">
    <property type="entry name" value="Ankyrin repeat-containing domain"/>
    <property type="match status" value="1"/>
</dbReference>
<keyword evidence="5" id="KW-1185">Reference proteome</keyword>
<dbReference type="Pfam" id="PF12796">
    <property type="entry name" value="Ank_2"/>
    <property type="match status" value="1"/>
</dbReference>
<feature type="repeat" description="ANK" evidence="1">
    <location>
        <begin position="295"/>
        <end position="327"/>
    </location>
</feature>
<dbReference type="AlphaFoldDB" id="A0A0G4EDX5"/>
<dbReference type="Proteomes" id="UP000041254">
    <property type="component" value="Unassembled WGS sequence"/>
</dbReference>
<dbReference type="SMART" id="SM00248">
    <property type="entry name" value="ANK"/>
    <property type="match status" value="3"/>
</dbReference>
<accession>A0A0G4EDX5</accession>
<reference evidence="4 5" key="1">
    <citation type="submission" date="2014-11" db="EMBL/GenBank/DDBJ databases">
        <authorList>
            <person name="Zhu J."/>
            <person name="Qi W."/>
            <person name="Song R."/>
        </authorList>
    </citation>
    <scope>NUCLEOTIDE SEQUENCE [LARGE SCALE GENOMIC DNA]</scope>
</reference>
<keyword evidence="1" id="KW-0040">ANK repeat</keyword>
<feature type="transmembrane region" description="Helical" evidence="3">
    <location>
        <begin position="504"/>
        <end position="525"/>
    </location>
</feature>
<dbReference type="InterPro" id="IPR002110">
    <property type="entry name" value="Ankyrin_rpt"/>
</dbReference>
<keyword evidence="3" id="KW-0472">Membrane</keyword>
<dbReference type="PROSITE" id="PS50297">
    <property type="entry name" value="ANK_REP_REGION"/>
    <property type="match status" value="1"/>
</dbReference>
<dbReference type="EMBL" id="CDMY01000209">
    <property type="protein sequence ID" value="CEL94175.1"/>
    <property type="molecule type" value="Genomic_DNA"/>
</dbReference>
<dbReference type="PROSITE" id="PS50088">
    <property type="entry name" value="ANK_REPEAT"/>
    <property type="match status" value="1"/>
</dbReference>
<dbReference type="InterPro" id="IPR036770">
    <property type="entry name" value="Ankyrin_rpt-contain_sf"/>
</dbReference>
<evidence type="ECO:0000256" key="2">
    <source>
        <dbReference type="SAM" id="MobiDB-lite"/>
    </source>
</evidence>
<dbReference type="VEuPathDB" id="CryptoDB:Vbra_7155"/>
<sequence>MVGFLHGQRTPRLQGQEGGTGRDGPSRPSRPSGVEEVCYIQLPRVDEGDAAAQQAIHHTQTGHPKVTLQCSMASLRVWPSASAVCVPPSLNALQMSASASSDQVPLLQGDEPGLMEPQLPDVTDELTKAPRRLEQVPLVGAPAADDDETTKALRDSIMKAIDEENADDLQEALADLSPEQVEKVLLTGEWKWIVGDVHAYYWEHQTRSAIHYAAVNCSRVEVFEVLLHNWLHGRHWLKIDVLLTLVDNVNNTLRWDKRFPHQTPIHYAAVKGSLRVVEKFVQWGGKHVLEARNRLGSTPLHEAANYGQGDVAAVMLEKNPQLLKIKDNDGDTPLDVAVTENPKVVVAMVVVAGDVVMELLERGVKVEKVQAQGLKEVVPFAKKFLKDRSKWLGLVSLCCCAVFRKLMKMRPKDALTDDFENISNWQEALTANFSSDTSETVFEESLGCKESEWFALLESSEALTVVTQGQTLPNILRKVAFVLLHIESIKGDSGMMMAWVWPSVWLWGAVLTGTGFILLEIFQFIRLKAAYWAD</sequence>
<evidence type="ECO:0000256" key="1">
    <source>
        <dbReference type="PROSITE-ProRule" id="PRU00023"/>
    </source>
</evidence>
<dbReference type="PANTHER" id="PTHR24121">
    <property type="entry name" value="NO MECHANORECEPTOR POTENTIAL C, ISOFORM D-RELATED"/>
    <property type="match status" value="1"/>
</dbReference>
<dbReference type="InParanoid" id="A0A0G4EDX5"/>
<gene>
    <name evidence="4" type="ORF">Vbra_7155</name>
</gene>
<dbReference type="OrthoDB" id="1685743at2759"/>
<evidence type="ECO:0000313" key="5">
    <source>
        <dbReference type="Proteomes" id="UP000041254"/>
    </source>
</evidence>
<keyword evidence="3" id="KW-0812">Transmembrane</keyword>
<evidence type="ECO:0000313" key="4">
    <source>
        <dbReference type="EMBL" id="CEL94175.1"/>
    </source>
</evidence>
<dbReference type="SUPFAM" id="SSF48403">
    <property type="entry name" value="Ankyrin repeat"/>
    <property type="match status" value="1"/>
</dbReference>
<proteinExistence type="predicted"/>
<keyword evidence="3" id="KW-1133">Transmembrane helix</keyword>
<dbReference type="PhylomeDB" id="A0A0G4EDX5"/>